<dbReference type="PANTHER" id="PTHR14218">
    <property type="entry name" value="PROTEASE S8 TRIPEPTIDYL PEPTIDASE I CLN2"/>
    <property type="match status" value="1"/>
</dbReference>
<dbReference type="GO" id="GO:0046872">
    <property type="term" value="F:metal ion binding"/>
    <property type="evidence" value="ECO:0007669"/>
    <property type="project" value="UniProtKB-UniRule"/>
</dbReference>
<dbReference type="InterPro" id="IPR036852">
    <property type="entry name" value="Peptidase_S8/S53_dom_sf"/>
</dbReference>
<dbReference type="Pfam" id="PF00082">
    <property type="entry name" value="Peptidase_S8"/>
    <property type="match status" value="1"/>
</dbReference>
<feature type="chain" id="PRO_5007858010" description="tripeptidyl-peptidase II" evidence="14">
    <location>
        <begin position="22"/>
        <end position="444"/>
    </location>
</feature>
<gene>
    <name evidence="16" type="ORF">EXIGLDRAFT_720725</name>
</gene>
<dbReference type="AlphaFoldDB" id="A0A165G6K7"/>
<feature type="active site" description="Charge relay system" evidence="13">
    <location>
        <position position="167"/>
    </location>
</feature>
<evidence type="ECO:0000256" key="9">
    <source>
        <dbReference type="ARBA" id="ARBA00022801"/>
    </source>
</evidence>
<keyword evidence="5" id="KW-0964">Secreted</keyword>
<evidence type="ECO:0000256" key="4">
    <source>
        <dbReference type="ARBA" id="ARBA00012462"/>
    </source>
</evidence>
<evidence type="ECO:0000313" key="16">
    <source>
        <dbReference type="EMBL" id="KZV90055.1"/>
    </source>
</evidence>
<dbReference type="GO" id="GO:0008240">
    <property type="term" value="F:tripeptidyl-peptidase activity"/>
    <property type="evidence" value="ECO:0007669"/>
    <property type="project" value="UniProtKB-EC"/>
</dbReference>
<dbReference type="CDD" id="cd04056">
    <property type="entry name" value="Peptidases_S53"/>
    <property type="match status" value="1"/>
</dbReference>
<evidence type="ECO:0000256" key="8">
    <source>
        <dbReference type="ARBA" id="ARBA00022729"/>
    </source>
</evidence>
<dbReference type="EC" id="3.4.14.10" evidence="4"/>
<sequence>MVLLSNVAVACLLALGVTVAAAPTQRAIGVRTLQYSIPTALKSSISLLYPGVSFWNPSAVPKFEAVPNSEAKREEGALEIEKRQIPTSCQTTITPKCLQALYGIPATPATVPANQIAVSGFIEEYANQADLTQFLRVNRPEIVNATFSTQLLDGGVNPQTRSQAGIEANLDIQYTVGVATGVPTVFISVGEDQEDEVFGFLDIINFLLGEDNQPQVLTTSYGSDESDLSPELQVELCNAYAALGAKGTSILFASGDGGVAGVRNNPCTTFVPTFPSGCPFITTVGATTGIPETTADFSSGGFSNVFEQPDYQSSAVSTYLAELGDTNAGLYNATGRAFPDVAAMGDNVLITWTGLTGTVAGTSCSSPIFASVIGLINDRRAAVGQPPLGFLNPFLYQNPQAFSDITTGSNPGCSTDGFPALAGWDPATGLGTPIFDALAAAAGV</sequence>
<dbReference type="PROSITE" id="PS51695">
    <property type="entry name" value="SEDOLISIN"/>
    <property type="match status" value="1"/>
</dbReference>
<evidence type="ECO:0000256" key="6">
    <source>
        <dbReference type="ARBA" id="ARBA00022670"/>
    </source>
</evidence>
<dbReference type="SUPFAM" id="SSF52743">
    <property type="entry name" value="Subtilisin-like"/>
    <property type="match status" value="1"/>
</dbReference>
<feature type="domain" description="Peptidase S53" evidence="15">
    <location>
        <begin position="92"/>
        <end position="444"/>
    </location>
</feature>
<dbReference type="InterPro" id="IPR030400">
    <property type="entry name" value="Sedolisin_dom"/>
</dbReference>
<evidence type="ECO:0000256" key="1">
    <source>
        <dbReference type="ARBA" id="ARBA00001910"/>
    </source>
</evidence>
<reference evidence="16 17" key="1">
    <citation type="journal article" date="2016" name="Mol. Biol. Evol.">
        <title>Comparative Genomics of Early-Diverging Mushroom-Forming Fungi Provides Insights into the Origins of Lignocellulose Decay Capabilities.</title>
        <authorList>
            <person name="Nagy L.G."/>
            <person name="Riley R."/>
            <person name="Tritt A."/>
            <person name="Adam C."/>
            <person name="Daum C."/>
            <person name="Floudas D."/>
            <person name="Sun H."/>
            <person name="Yadav J.S."/>
            <person name="Pangilinan J."/>
            <person name="Larsson K.H."/>
            <person name="Matsuura K."/>
            <person name="Barry K."/>
            <person name="Labutti K."/>
            <person name="Kuo R."/>
            <person name="Ohm R.A."/>
            <person name="Bhattacharya S.S."/>
            <person name="Shirouzu T."/>
            <person name="Yoshinaga Y."/>
            <person name="Martin F.M."/>
            <person name="Grigoriev I.V."/>
            <person name="Hibbett D.S."/>
        </authorList>
    </citation>
    <scope>NUCLEOTIDE SEQUENCE [LARGE SCALE GENOMIC DNA]</scope>
    <source>
        <strain evidence="16 17">HHB12029</strain>
    </source>
</reference>
<dbReference type="Proteomes" id="UP000077266">
    <property type="component" value="Unassembled WGS sequence"/>
</dbReference>
<comment type="catalytic activity">
    <reaction evidence="1">
        <text>Release of an N-terminal tripeptide from a polypeptide.</text>
        <dbReference type="EC" id="3.4.14.10"/>
    </reaction>
</comment>
<keyword evidence="11" id="KW-0865">Zymogen</keyword>
<evidence type="ECO:0000256" key="14">
    <source>
        <dbReference type="SAM" id="SignalP"/>
    </source>
</evidence>
<evidence type="ECO:0000256" key="10">
    <source>
        <dbReference type="ARBA" id="ARBA00023026"/>
    </source>
</evidence>
<keyword evidence="7 13" id="KW-0479">Metal-binding</keyword>
<keyword evidence="8 14" id="KW-0732">Signal</keyword>
<feature type="binding site" evidence="13">
    <location>
        <position position="425"/>
    </location>
    <ligand>
        <name>Ca(2+)</name>
        <dbReference type="ChEBI" id="CHEBI:29108"/>
    </ligand>
</feature>
<comment type="subcellular location">
    <subcellularLocation>
        <location evidence="3">Secreted</location>
        <location evidence="3">Extracellular space</location>
    </subcellularLocation>
</comment>
<keyword evidence="13" id="KW-0720">Serine protease</keyword>
<organism evidence="16 17">
    <name type="scientific">Exidia glandulosa HHB12029</name>
    <dbReference type="NCBI Taxonomy" id="1314781"/>
    <lineage>
        <taxon>Eukaryota</taxon>
        <taxon>Fungi</taxon>
        <taxon>Dikarya</taxon>
        <taxon>Basidiomycota</taxon>
        <taxon>Agaricomycotina</taxon>
        <taxon>Agaricomycetes</taxon>
        <taxon>Auriculariales</taxon>
        <taxon>Exidiaceae</taxon>
        <taxon>Exidia</taxon>
    </lineage>
</organism>
<evidence type="ECO:0000256" key="12">
    <source>
        <dbReference type="ARBA" id="ARBA00023180"/>
    </source>
</evidence>
<feature type="binding site" evidence="13">
    <location>
        <position position="423"/>
    </location>
    <ligand>
        <name>Ca(2+)</name>
        <dbReference type="ChEBI" id="CHEBI:29108"/>
    </ligand>
</feature>
<evidence type="ECO:0000256" key="11">
    <source>
        <dbReference type="ARBA" id="ARBA00023145"/>
    </source>
</evidence>
<dbReference type="GO" id="GO:0004252">
    <property type="term" value="F:serine-type endopeptidase activity"/>
    <property type="evidence" value="ECO:0007669"/>
    <property type="project" value="UniProtKB-UniRule"/>
</dbReference>
<dbReference type="GO" id="GO:0006508">
    <property type="term" value="P:proteolysis"/>
    <property type="evidence" value="ECO:0007669"/>
    <property type="project" value="UniProtKB-KW"/>
</dbReference>
<evidence type="ECO:0000256" key="5">
    <source>
        <dbReference type="ARBA" id="ARBA00022525"/>
    </source>
</evidence>
<dbReference type="GO" id="GO:0005576">
    <property type="term" value="C:extracellular region"/>
    <property type="evidence" value="ECO:0007669"/>
    <property type="project" value="UniProtKB-SubCell"/>
</dbReference>
<keyword evidence="13" id="KW-0106">Calcium</keyword>
<dbReference type="InterPro" id="IPR050819">
    <property type="entry name" value="Tripeptidyl-peptidase_I"/>
</dbReference>
<name>A0A165G6K7_EXIGL</name>
<evidence type="ECO:0000256" key="13">
    <source>
        <dbReference type="PROSITE-ProRule" id="PRU01032"/>
    </source>
</evidence>
<keyword evidence="12" id="KW-0325">Glycoprotein</keyword>
<feature type="binding site" evidence="13">
    <location>
        <position position="404"/>
    </location>
    <ligand>
        <name>Ca(2+)</name>
        <dbReference type="ChEBI" id="CHEBI:29108"/>
    </ligand>
</feature>
<dbReference type="STRING" id="1314781.A0A165G6K7"/>
<evidence type="ECO:0000313" key="17">
    <source>
        <dbReference type="Proteomes" id="UP000077266"/>
    </source>
</evidence>
<keyword evidence="10" id="KW-0843">Virulence</keyword>
<feature type="binding site" evidence="13">
    <location>
        <position position="405"/>
    </location>
    <ligand>
        <name>Ca(2+)</name>
        <dbReference type="ChEBI" id="CHEBI:29108"/>
    </ligand>
</feature>
<dbReference type="EMBL" id="KV426057">
    <property type="protein sequence ID" value="KZV90055.1"/>
    <property type="molecule type" value="Genomic_DNA"/>
</dbReference>
<keyword evidence="6 13" id="KW-0645">Protease</keyword>
<evidence type="ECO:0000259" key="15">
    <source>
        <dbReference type="PROSITE" id="PS51695"/>
    </source>
</evidence>
<accession>A0A165G6K7</accession>
<comment type="cofactor">
    <cofactor evidence="13">
        <name>Ca(2+)</name>
        <dbReference type="ChEBI" id="CHEBI:29108"/>
    </cofactor>
    <text evidence="13">Binds 1 Ca(2+) ion per subunit.</text>
</comment>
<dbReference type="FunFam" id="3.40.50.200:FF:000015">
    <property type="entry name" value="Tripeptidyl peptidase A"/>
    <property type="match status" value="1"/>
</dbReference>
<dbReference type="InterPro" id="IPR000209">
    <property type="entry name" value="Peptidase_S8/S53_dom"/>
</dbReference>
<dbReference type="PANTHER" id="PTHR14218:SF15">
    <property type="entry name" value="TRIPEPTIDYL-PEPTIDASE 1"/>
    <property type="match status" value="1"/>
</dbReference>
<dbReference type="InParanoid" id="A0A165G6K7"/>
<dbReference type="OrthoDB" id="409122at2759"/>
<protein>
    <recommendedName>
        <fullName evidence="4">tripeptidyl-peptidase II</fullName>
        <ecNumber evidence="4">3.4.14.10</ecNumber>
    </recommendedName>
</protein>
<feature type="active site" description="Charge relay system" evidence="13">
    <location>
        <position position="171"/>
    </location>
</feature>
<proteinExistence type="predicted"/>
<keyword evidence="17" id="KW-1185">Reference proteome</keyword>
<evidence type="ECO:0000256" key="3">
    <source>
        <dbReference type="ARBA" id="ARBA00004239"/>
    </source>
</evidence>
<keyword evidence="9 13" id="KW-0378">Hydrolase</keyword>
<dbReference type="Gene3D" id="3.40.50.200">
    <property type="entry name" value="Peptidase S8/S53 domain"/>
    <property type="match status" value="1"/>
</dbReference>
<feature type="active site" description="Charge relay system" evidence="13">
    <location>
        <position position="363"/>
    </location>
</feature>
<evidence type="ECO:0000256" key="7">
    <source>
        <dbReference type="ARBA" id="ARBA00022723"/>
    </source>
</evidence>
<evidence type="ECO:0000256" key="2">
    <source>
        <dbReference type="ARBA" id="ARBA00002451"/>
    </source>
</evidence>
<feature type="signal peptide" evidence="14">
    <location>
        <begin position="1"/>
        <end position="21"/>
    </location>
</feature>
<comment type="function">
    <text evidence="2">Secreted tripeptidyl-peptidase which degrades proteins at acidic pHs and is involved in virulence.</text>
</comment>